<evidence type="ECO:0000313" key="3">
    <source>
        <dbReference type="Proteomes" id="UP001445076"/>
    </source>
</evidence>
<feature type="region of interest" description="Disordered" evidence="1">
    <location>
        <begin position="99"/>
        <end position="121"/>
    </location>
</feature>
<feature type="compositionally biased region" description="Basic residues" evidence="1">
    <location>
        <begin position="146"/>
        <end position="155"/>
    </location>
</feature>
<feature type="compositionally biased region" description="Polar residues" evidence="1">
    <location>
        <begin position="234"/>
        <end position="243"/>
    </location>
</feature>
<proteinExistence type="predicted"/>
<feature type="region of interest" description="Disordered" evidence="1">
    <location>
        <begin position="262"/>
        <end position="283"/>
    </location>
</feature>
<protein>
    <submittedName>
        <fullName evidence="2">Uncharacterized protein</fullName>
    </submittedName>
</protein>
<feature type="region of interest" description="Disordered" evidence="1">
    <location>
        <begin position="26"/>
        <end position="47"/>
    </location>
</feature>
<feature type="non-terminal residue" evidence="2">
    <location>
        <position position="1"/>
    </location>
</feature>
<organism evidence="2 3">
    <name type="scientific">Cherax quadricarinatus</name>
    <name type="common">Australian red claw crayfish</name>
    <dbReference type="NCBI Taxonomy" id="27406"/>
    <lineage>
        <taxon>Eukaryota</taxon>
        <taxon>Metazoa</taxon>
        <taxon>Ecdysozoa</taxon>
        <taxon>Arthropoda</taxon>
        <taxon>Crustacea</taxon>
        <taxon>Multicrustacea</taxon>
        <taxon>Malacostraca</taxon>
        <taxon>Eumalacostraca</taxon>
        <taxon>Eucarida</taxon>
        <taxon>Decapoda</taxon>
        <taxon>Pleocyemata</taxon>
        <taxon>Astacidea</taxon>
        <taxon>Parastacoidea</taxon>
        <taxon>Parastacidae</taxon>
        <taxon>Cherax</taxon>
    </lineage>
</organism>
<keyword evidence="3" id="KW-1185">Reference proteome</keyword>
<gene>
    <name evidence="2" type="ORF">OTU49_008436</name>
</gene>
<feature type="region of interest" description="Disordered" evidence="1">
    <location>
        <begin position="189"/>
        <end position="245"/>
    </location>
</feature>
<dbReference type="EMBL" id="JARKIK010000066">
    <property type="protein sequence ID" value="KAK8730045.1"/>
    <property type="molecule type" value="Genomic_DNA"/>
</dbReference>
<dbReference type="Proteomes" id="UP001445076">
    <property type="component" value="Unassembled WGS sequence"/>
</dbReference>
<comment type="caution">
    <text evidence="2">The sequence shown here is derived from an EMBL/GenBank/DDBJ whole genome shotgun (WGS) entry which is preliminary data.</text>
</comment>
<name>A0AAW0WRU6_CHEQU</name>
<accession>A0AAW0WRU6</accession>
<dbReference type="AlphaFoldDB" id="A0AAW0WRU6"/>
<evidence type="ECO:0000313" key="2">
    <source>
        <dbReference type="EMBL" id="KAK8730045.1"/>
    </source>
</evidence>
<sequence>SIVEPLTSSKGFSSIHAAKMQNEALEATISELNEEDIPGSSGEAQTSLPTTFDQQISENCDIPSQEPLEGEEHISPEAVIPSERTHSEAPHIVVKEVKSCNHESSSTKSLSKNNCKSKSQNMVPKNICDSVVVPKTNSQEKQEGHHRTRHSRARSKSPLPPVHTAQMNHISYASEMELQVGAIITRTGNNHDTRNHALPDGNYKLFSKNSSGGRCANDDKPFTQTPDFPLGPKTESSLGSSVPSAPFPSMLCQNKVFQQLGMSSSTRDHTRTPTSSLGTWGEPLPCLQQQEMGGMRPTALRGVTAECQVHPHTQDPPSPTESTML</sequence>
<evidence type="ECO:0000256" key="1">
    <source>
        <dbReference type="SAM" id="MobiDB-lite"/>
    </source>
</evidence>
<reference evidence="2 3" key="1">
    <citation type="journal article" date="2024" name="BMC Genomics">
        <title>Genome assembly of redclaw crayfish (Cherax quadricarinatus) provides insights into its immune adaptation and hypoxia tolerance.</title>
        <authorList>
            <person name="Liu Z."/>
            <person name="Zheng J."/>
            <person name="Li H."/>
            <person name="Fang K."/>
            <person name="Wang S."/>
            <person name="He J."/>
            <person name="Zhou D."/>
            <person name="Weng S."/>
            <person name="Chi M."/>
            <person name="Gu Z."/>
            <person name="He J."/>
            <person name="Li F."/>
            <person name="Wang M."/>
        </authorList>
    </citation>
    <scope>NUCLEOTIDE SEQUENCE [LARGE SCALE GENOMIC DNA]</scope>
    <source>
        <strain evidence="2">ZL_2023a</strain>
    </source>
</reference>
<feature type="region of interest" description="Disordered" evidence="1">
    <location>
        <begin position="134"/>
        <end position="161"/>
    </location>
</feature>
<feature type="compositionally biased region" description="Low complexity" evidence="1">
    <location>
        <begin position="102"/>
        <end position="121"/>
    </location>
</feature>